<feature type="binding site" evidence="5">
    <location>
        <begin position="117"/>
        <end position="119"/>
    </location>
    <ligand>
        <name>NAD(+)</name>
        <dbReference type="ChEBI" id="CHEBI:57540"/>
    </ligand>
</feature>
<evidence type="ECO:0000256" key="2">
    <source>
        <dbReference type="ARBA" id="ARBA00023002"/>
    </source>
</evidence>
<evidence type="ECO:0000256" key="6">
    <source>
        <dbReference type="RuleBase" id="RU003369"/>
    </source>
</evidence>
<dbReference type="InterPro" id="IPR022383">
    <property type="entry name" value="Lactate/malate_DH_C"/>
</dbReference>
<dbReference type="PIRSF" id="PIRSF000102">
    <property type="entry name" value="Lac_mal_DH"/>
    <property type="match status" value="1"/>
</dbReference>
<sequence>MKISIIGIGKVGSTISFVIAKDGLASELVLYNRTREIAHAEALDIQQAVALTPHRLLVRDGDIEDTAKSDIIILAVSAPMTKEMKSRAELLLSNTQIMLSLIPLLVRHSPQAIFINVSNPVDALTYQIWQIARQHSKQIHWQQVIGTGTLIDSARFRDLLASQLGIHPADINAYILGEHGDGQFAALSSAMCGGEFIDANPLRQQMVEDAKQSAWTIFQTKGYTNYTVSLAVELIVRSIVEDLRSTLPVSVSIDGYCNVYSCCLSVPCVIGRQGIHRRLETQLNERETLAFQNCAHVIQQQIQFCQSQIAHPY</sequence>
<evidence type="ECO:0000256" key="4">
    <source>
        <dbReference type="PIRSR" id="PIRSR000102-1"/>
    </source>
</evidence>
<dbReference type="InterPro" id="IPR001236">
    <property type="entry name" value="Lactate/malate_DH_N"/>
</dbReference>
<evidence type="ECO:0000259" key="7">
    <source>
        <dbReference type="Pfam" id="PF00056"/>
    </source>
</evidence>
<dbReference type="InterPro" id="IPR015955">
    <property type="entry name" value="Lactate_DH/Glyco_Ohase_4_C"/>
</dbReference>
<reference evidence="9 10" key="1">
    <citation type="submission" date="2019-01" db="EMBL/GenBank/DDBJ databases">
        <authorList>
            <person name="Brito A."/>
        </authorList>
    </citation>
    <scope>NUCLEOTIDE SEQUENCE [LARGE SCALE GENOMIC DNA]</scope>
    <source>
        <strain evidence="9">1</strain>
    </source>
</reference>
<dbReference type="OrthoDB" id="9802969at2"/>
<dbReference type="InterPro" id="IPR036291">
    <property type="entry name" value="NAD(P)-bd_dom_sf"/>
</dbReference>
<dbReference type="Pfam" id="PF02866">
    <property type="entry name" value="Ldh_1_C"/>
    <property type="match status" value="1"/>
</dbReference>
<organism evidence="9 10">
    <name type="scientific">Hyella patelloides LEGE 07179</name>
    <dbReference type="NCBI Taxonomy" id="945734"/>
    <lineage>
        <taxon>Bacteria</taxon>
        <taxon>Bacillati</taxon>
        <taxon>Cyanobacteriota</taxon>
        <taxon>Cyanophyceae</taxon>
        <taxon>Pleurocapsales</taxon>
        <taxon>Hyellaceae</taxon>
        <taxon>Hyella</taxon>
    </lineage>
</organism>
<dbReference type="SUPFAM" id="SSF56327">
    <property type="entry name" value="LDH C-terminal domain-like"/>
    <property type="match status" value="1"/>
</dbReference>
<evidence type="ECO:0000256" key="1">
    <source>
        <dbReference type="ARBA" id="ARBA00006054"/>
    </source>
</evidence>
<feature type="domain" description="Lactate/malate dehydrogenase N-terminal" evidence="7">
    <location>
        <begin position="1"/>
        <end position="139"/>
    </location>
</feature>
<dbReference type="Gene3D" id="3.40.50.720">
    <property type="entry name" value="NAD(P)-binding Rossmann-like Domain"/>
    <property type="match status" value="1"/>
</dbReference>
<feature type="domain" description="Lactate/malate dehydrogenase C-terminal" evidence="8">
    <location>
        <begin position="149"/>
        <end position="303"/>
    </location>
</feature>
<dbReference type="GO" id="GO:0004459">
    <property type="term" value="F:L-lactate dehydrogenase (NAD+) activity"/>
    <property type="evidence" value="ECO:0007669"/>
    <property type="project" value="TreeGrafter"/>
</dbReference>
<name>A0A563W345_9CYAN</name>
<keyword evidence="3 5" id="KW-0520">NAD</keyword>
<comment type="similarity">
    <text evidence="1">Belongs to the LDH/MDH superfamily. LDH family.</text>
</comment>
<feature type="active site" description="Proton acceptor" evidence="4">
    <location>
        <position position="179"/>
    </location>
</feature>
<evidence type="ECO:0000256" key="5">
    <source>
        <dbReference type="PIRSR" id="PIRSR000102-3"/>
    </source>
</evidence>
<feature type="binding site" evidence="5">
    <location>
        <position position="94"/>
    </location>
    <ligand>
        <name>NAD(+)</name>
        <dbReference type="ChEBI" id="CHEBI:57540"/>
    </ligand>
</feature>
<dbReference type="Proteomes" id="UP000320055">
    <property type="component" value="Unassembled WGS sequence"/>
</dbReference>
<dbReference type="Gene3D" id="3.90.110.10">
    <property type="entry name" value="Lactate dehydrogenase/glycoside hydrolase, family 4, C-terminal"/>
    <property type="match status" value="1"/>
</dbReference>
<dbReference type="Pfam" id="PF00056">
    <property type="entry name" value="Ldh_1_N"/>
    <property type="match status" value="1"/>
</dbReference>
<dbReference type="SUPFAM" id="SSF51735">
    <property type="entry name" value="NAD(P)-binding Rossmann-fold domains"/>
    <property type="match status" value="1"/>
</dbReference>
<evidence type="ECO:0000256" key="3">
    <source>
        <dbReference type="ARBA" id="ARBA00023027"/>
    </source>
</evidence>
<dbReference type="RefSeq" id="WP_144876492.1">
    <property type="nucleotide sequence ID" value="NZ_LR214425.1"/>
</dbReference>
<evidence type="ECO:0000259" key="8">
    <source>
        <dbReference type="Pfam" id="PF02866"/>
    </source>
</evidence>
<evidence type="ECO:0000313" key="9">
    <source>
        <dbReference type="EMBL" id="VEP18108.1"/>
    </source>
</evidence>
<dbReference type="PANTHER" id="PTHR43128:SF16">
    <property type="entry name" value="L-LACTATE DEHYDROGENASE"/>
    <property type="match status" value="1"/>
</dbReference>
<feature type="binding site" evidence="5">
    <location>
        <begin position="7"/>
        <end position="12"/>
    </location>
    <ligand>
        <name>NAD(+)</name>
        <dbReference type="ChEBI" id="CHEBI:57540"/>
    </ligand>
</feature>
<protein>
    <submittedName>
        <fullName evidence="9">Malate/lactate dehydrogenase</fullName>
    </submittedName>
</protein>
<keyword evidence="10" id="KW-1185">Reference proteome</keyword>
<gene>
    <name evidence="9" type="ORF">H1P_6930001</name>
</gene>
<dbReference type="InterPro" id="IPR001557">
    <property type="entry name" value="L-lactate/malate_DH"/>
</dbReference>
<keyword evidence="2 6" id="KW-0560">Oxidoreductase</keyword>
<dbReference type="PANTHER" id="PTHR43128">
    <property type="entry name" value="L-2-HYDROXYCARBOXYLATE DEHYDROGENASE (NAD(P)(+))"/>
    <property type="match status" value="1"/>
</dbReference>
<dbReference type="PRINTS" id="PR00086">
    <property type="entry name" value="LLDHDRGNASE"/>
</dbReference>
<accession>A0A563W345</accession>
<proteinExistence type="inferred from homology"/>
<dbReference type="EMBL" id="CAACVJ010000660">
    <property type="protein sequence ID" value="VEP18108.1"/>
    <property type="molecule type" value="Genomic_DNA"/>
</dbReference>
<dbReference type="AlphaFoldDB" id="A0A563W345"/>
<dbReference type="GO" id="GO:0006089">
    <property type="term" value="P:lactate metabolic process"/>
    <property type="evidence" value="ECO:0007669"/>
    <property type="project" value="TreeGrafter"/>
</dbReference>
<evidence type="ECO:0000313" key="10">
    <source>
        <dbReference type="Proteomes" id="UP000320055"/>
    </source>
</evidence>